<keyword evidence="2" id="KW-1185">Reference proteome</keyword>
<dbReference type="AlphaFoldDB" id="A0ABD2NL12"/>
<accession>A0ABD2NL12</accession>
<evidence type="ECO:0000313" key="2">
    <source>
        <dbReference type="Proteomes" id="UP001516400"/>
    </source>
</evidence>
<gene>
    <name evidence="1" type="ORF">HHI36_016877</name>
</gene>
<dbReference type="Proteomes" id="UP001516400">
    <property type="component" value="Unassembled WGS sequence"/>
</dbReference>
<evidence type="ECO:0000313" key="1">
    <source>
        <dbReference type="EMBL" id="KAL3279367.1"/>
    </source>
</evidence>
<comment type="caution">
    <text evidence="1">The sequence shown here is derived from an EMBL/GenBank/DDBJ whole genome shotgun (WGS) entry which is preliminary data.</text>
</comment>
<reference evidence="1 2" key="1">
    <citation type="journal article" date="2021" name="BMC Biol.">
        <title>Horizontally acquired antibacterial genes associated with adaptive radiation of ladybird beetles.</title>
        <authorList>
            <person name="Li H.S."/>
            <person name="Tang X.F."/>
            <person name="Huang Y.H."/>
            <person name="Xu Z.Y."/>
            <person name="Chen M.L."/>
            <person name="Du X.Y."/>
            <person name="Qiu B.Y."/>
            <person name="Chen P.T."/>
            <person name="Zhang W."/>
            <person name="Slipinski A."/>
            <person name="Escalona H.E."/>
            <person name="Waterhouse R.M."/>
            <person name="Zwick A."/>
            <person name="Pang H."/>
        </authorList>
    </citation>
    <scope>NUCLEOTIDE SEQUENCE [LARGE SCALE GENOMIC DNA]</scope>
    <source>
        <strain evidence="1">SYSU2018</strain>
    </source>
</reference>
<protein>
    <submittedName>
        <fullName evidence="1">Uncharacterized protein</fullName>
    </submittedName>
</protein>
<proteinExistence type="predicted"/>
<dbReference type="EMBL" id="JABFTP020000124">
    <property type="protein sequence ID" value="KAL3279367.1"/>
    <property type="molecule type" value="Genomic_DNA"/>
</dbReference>
<sequence length="107" mass="12599">MTKIIKELQTQTVECRSDSEVIITDEKKTMERWASYFENLMNKQESPHTITINVQTALDNNIDDEVHTLNEVQNALKRLRNNPAPGEALDCRRTFEAWRNLRRRNPD</sequence>
<name>A0ABD2NL12_9CUCU</name>
<organism evidence="1 2">
    <name type="scientific">Cryptolaemus montrouzieri</name>
    <dbReference type="NCBI Taxonomy" id="559131"/>
    <lineage>
        <taxon>Eukaryota</taxon>
        <taxon>Metazoa</taxon>
        <taxon>Ecdysozoa</taxon>
        <taxon>Arthropoda</taxon>
        <taxon>Hexapoda</taxon>
        <taxon>Insecta</taxon>
        <taxon>Pterygota</taxon>
        <taxon>Neoptera</taxon>
        <taxon>Endopterygota</taxon>
        <taxon>Coleoptera</taxon>
        <taxon>Polyphaga</taxon>
        <taxon>Cucujiformia</taxon>
        <taxon>Coccinelloidea</taxon>
        <taxon>Coccinellidae</taxon>
        <taxon>Scymninae</taxon>
        <taxon>Scymnini</taxon>
        <taxon>Cryptolaemus</taxon>
    </lineage>
</organism>